<proteinExistence type="predicted"/>
<evidence type="ECO:0000313" key="2">
    <source>
        <dbReference type="EMBL" id="QNR95677.1"/>
    </source>
</evidence>
<dbReference type="Proteomes" id="UP000028682">
    <property type="component" value="Chromosome"/>
</dbReference>
<feature type="region of interest" description="Disordered" evidence="1">
    <location>
        <begin position="46"/>
        <end position="65"/>
    </location>
</feature>
<reference evidence="3" key="1">
    <citation type="submission" date="2014-08" db="EMBL/GenBank/DDBJ databases">
        <title>Complete genome sequence of Streptomyces lividans TK24.</title>
        <authorList>
            <consortium name="StrepSynth"/>
            <person name="Ruckert C."/>
            <person name="Fridjonson O.H."/>
            <person name="Lambert C."/>
            <person name="van Wezel G.P."/>
            <person name="Bernaerts K."/>
            <person name="Anne J."/>
            <person name="Economou A."/>
            <person name="Kalinowski J."/>
        </authorList>
    </citation>
    <scope>NUCLEOTIDE SEQUENCE [LARGE SCALE GENOMIC DNA]</scope>
    <source>
        <strain evidence="3">TK24</strain>
    </source>
</reference>
<sequence length="65" mass="6467">MSTMLPTTAPGTVTGRIHSWDLSTGVDGPGTRFVLFTSGCPCAASTAPTPTPGTCGTAGRPASTR</sequence>
<evidence type="ECO:0000256" key="1">
    <source>
        <dbReference type="SAM" id="MobiDB-lite"/>
    </source>
</evidence>
<accession>A0ABX6TQ04</accession>
<evidence type="ECO:0000313" key="3">
    <source>
        <dbReference type="Proteomes" id="UP000028682"/>
    </source>
</evidence>
<protein>
    <submittedName>
        <fullName evidence="2">Uncharacterized protein</fullName>
    </submittedName>
</protein>
<organism evidence="2 3">
    <name type="scientific">Streptomyces lividans TK24</name>
    <dbReference type="NCBI Taxonomy" id="457428"/>
    <lineage>
        <taxon>Bacteria</taxon>
        <taxon>Bacillati</taxon>
        <taxon>Actinomycetota</taxon>
        <taxon>Actinomycetes</taxon>
        <taxon>Kitasatosporales</taxon>
        <taxon>Streptomycetaceae</taxon>
        <taxon>Streptomyces</taxon>
    </lineage>
</organism>
<gene>
    <name evidence="2" type="ORF">SLIV_36867</name>
</gene>
<keyword evidence="3" id="KW-1185">Reference proteome</keyword>
<name>A0ABX6TQ04_STRLI</name>
<dbReference type="EMBL" id="CP009124">
    <property type="protein sequence ID" value="QNR95677.1"/>
    <property type="molecule type" value="Genomic_DNA"/>
</dbReference>